<dbReference type="OrthoDB" id="540791at2759"/>
<sequence>MDPGRSSAWELQASSITLLHGCVAPTVGLPPLRPGELRRCGTTFHPAVAKRAPTGGPLPEGPVAHPGLQPHPEGLCSVQRLPAGEALAVVGGYVLPGLTHGSAFVARGHEALSPAARGQLRRMAAPLGGDEAAEALVWPALTRLWRLPFPSELFPDLGALELHMLGYGSLAALIADPGLRSQPPIADPAGPAASDGEMEISMLDPNCALVSVTVRGCPLLVLVALRALEPGEVLTCDHGAAWREGLETPEWRLLRFNGIVPEELKRSLG</sequence>
<dbReference type="SUPFAM" id="SSF82199">
    <property type="entry name" value="SET domain"/>
    <property type="match status" value="1"/>
</dbReference>
<gene>
    <name evidence="1" type="ORF">GPECTOR_10g787</name>
</gene>
<evidence type="ECO:0000313" key="2">
    <source>
        <dbReference type="Proteomes" id="UP000075714"/>
    </source>
</evidence>
<dbReference type="Proteomes" id="UP000075714">
    <property type="component" value="Unassembled WGS sequence"/>
</dbReference>
<proteinExistence type="predicted"/>
<evidence type="ECO:0008006" key="3">
    <source>
        <dbReference type="Google" id="ProtNLM"/>
    </source>
</evidence>
<accession>A0A150GQZ3</accession>
<dbReference type="AlphaFoldDB" id="A0A150GQZ3"/>
<reference evidence="2" key="1">
    <citation type="journal article" date="2016" name="Nat. Commun.">
        <title>The Gonium pectorale genome demonstrates co-option of cell cycle regulation during the evolution of multicellularity.</title>
        <authorList>
            <person name="Hanschen E.R."/>
            <person name="Marriage T.N."/>
            <person name="Ferris P.J."/>
            <person name="Hamaji T."/>
            <person name="Toyoda A."/>
            <person name="Fujiyama A."/>
            <person name="Neme R."/>
            <person name="Noguchi H."/>
            <person name="Minakuchi Y."/>
            <person name="Suzuki M."/>
            <person name="Kawai-Toyooka H."/>
            <person name="Smith D.R."/>
            <person name="Sparks H."/>
            <person name="Anderson J."/>
            <person name="Bakaric R."/>
            <person name="Luria V."/>
            <person name="Karger A."/>
            <person name="Kirschner M.W."/>
            <person name="Durand P.M."/>
            <person name="Michod R.E."/>
            <person name="Nozaki H."/>
            <person name="Olson B.J."/>
        </authorList>
    </citation>
    <scope>NUCLEOTIDE SEQUENCE [LARGE SCALE GENOMIC DNA]</scope>
    <source>
        <strain evidence="2">NIES-2863</strain>
    </source>
</reference>
<organism evidence="1 2">
    <name type="scientific">Gonium pectorale</name>
    <name type="common">Green alga</name>
    <dbReference type="NCBI Taxonomy" id="33097"/>
    <lineage>
        <taxon>Eukaryota</taxon>
        <taxon>Viridiplantae</taxon>
        <taxon>Chlorophyta</taxon>
        <taxon>core chlorophytes</taxon>
        <taxon>Chlorophyceae</taxon>
        <taxon>CS clade</taxon>
        <taxon>Chlamydomonadales</taxon>
        <taxon>Volvocaceae</taxon>
        <taxon>Gonium</taxon>
    </lineage>
</organism>
<evidence type="ECO:0000313" key="1">
    <source>
        <dbReference type="EMBL" id="KXZ52158.1"/>
    </source>
</evidence>
<comment type="caution">
    <text evidence="1">The sequence shown here is derived from an EMBL/GenBank/DDBJ whole genome shotgun (WGS) entry which is preliminary data.</text>
</comment>
<dbReference type="EMBL" id="LSYV01000011">
    <property type="protein sequence ID" value="KXZ52158.1"/>
    <property type="molecule type" value="Genomic_DNA"/>
</dbReference>
<dbReference type="InterPro" id="IPR046341">
    <property type="entry name" value="SET_dom_sf"/>
</dbReference>
<protein>
    <recommendedName>
        <fullName evidence="3">SET domain-containing protein</fullName>
    </recommendedName>
</protein>
<keyword evidence="2" id="KW-1185">Reference proteome</keyword>
<name>A0A150GQZ3_GONPE</name>
<dbReference type="Gene3D" id="2.170.270.10">
    <property type="entry name" value="SET domain"/>
    <property type="match status" value="1"/>
</dbReference>